<name>A0A1Z4VM00_9GAMM</name>
<dbReference type="RefSeq" id="WP_096363723.1">
    <property type="nucleotide sequence ID" value="NZ_AP018052.1"/>
</dbReference>
<feature type="transmembrane region" description="Helical" evidence="1">
    <location>
        <begin position="37"/>
        <end position="59"/>
    </location>
</feature>
<gene>
    <name evidence="2" type="ORF">FOKN1_0128</name>
</gene>
<proteinExistence type="predicted"/>
<keyword evidence="1" id="KW-1133">Transmembrane helix</keyword>
<accession>A0A1Z4VM00</accession>
<dbReference type="OrthoDB" id="5772335at2"/>
<protein>
    <submittedName>
        <fullName evidence="2">Heme/copper-type cytochrome/quinol oxidases, subunit 1</fullName>
    </submittedName>
</protein>
<dbReference type="KEGG" id="ttc:FOKN1_0128"/>
<feature type="transmembrane region" description="Helical" evidence="1">
    <location>
        <begin position="71"/>
        <end position="92"/>
    </location>
</feature>
<keyword evidence="3" id="KW-1185">Reference proteome</keyword>
<organism evidence="2 3">
    <name type="scientific">Thiohalobacter thiocyanaticus</name>
    <dbReference type="NCBI Taxonomy" id="585455"/>
    <lineage>
        <taxon>Bacteria</taxon>
        <taxon>Pseudomonadati</taxon>
        <taxon>Pseudomonadota</taxon>
        <taxon>Gammaproteobacteria</taxon>
        <taxon>Thiohalobacterales</taxon>
        <taxon>Thiohalobacteraceae</taxon>
        <taxon>Thiohalobacter</taxon>
    </lineage>
</organism>
<dbReference type="Proteomes" id="UP000218765">
    <property type="component" value="Chromosome"/>
</dbReference>
<evidence type="ECO:0000313" key="2">
    <source>
        <dbReference type="EMBL" id="BAZ92533.1"/>
    </source>
</evidence>
<evidence type="ECO:0000256" key="1">
    <source>
        <dbReference type="SAM" id="Phobius"/>
    </source>
</evidence>
<reference evidence="2 3" key="1">
    <citation type="submission" date="2017-05" db="EMBL/GenBank/DDBJ databases">
        <title>Thiocyanate degradation by Thiohalobacter thiocyanaticus FOKN1.</title>
        <authorList>
            <person name="Oshiki M."/>
            <person name="Fukushima T."/>
            <person name="Kawano S."/>
            <person name="Nakagawa J."/>
        </authorList>
    </citation>
    <scope>NUCLEOTIDE SEQUENCE [LARGE SCALE GENOMIC DNA]</scope>
    <source>
        <strain evidence="2 3">FOKN1</strain>
    </source>
</reference>
<sequence>MKRLNFPWIAAGIGIVLAFALLHGGAAEPAGAARLPTLTLLFMSEFGFLVTAAGAFVGIRNRQQTDGRRALLLGIVCSILAAGFVVLGLMVWRGHMAA</sequence>
<dbReference type="EMBL" id="AP018052">
    <property type="protein sequence ID" value="BAZ92533.1"/>
    <property type="molecule type" value="Genomic_DNA"/>
</dbReference>
<keyword evidence="1" id="KW-0472">Membrane</keyword>
<evidence type="ECO:0000313" key="3">
    <source>
        <dbReference type="Proteomes" id="UP000218765"/>
    </source>
</evidence>
<dbReference type="AlphaFoldDB" id="A0A1Z4VM00"/>
<keyword evidence="1" id="KW-0812">Transmembrane</keyword>